<protein>
    <submittedName>
        <fullName evidence="1">Uncharacterized protein</fullName>
    </submittedName>
</protein>
<dbReference type="SUPFAM" id="SSF52540">
    <property type="entry name" value="P-loop containing nucleoside triphosphate hydrolases"/>
    <property type="match status" value="1"/>
</dbReference>
<dbReference type="InterPro" id="IPR036652">
    <property type="entry name" value="YjeF_N_dom_sf"/>
</dbReference>
<accession>A0A0F9IU61</accession>
<evidence type="ECO:0000313" key="1">
    <source>
        <dbReference type="EMBL" id="KKL90642.1"/>
    </source>
</evidence>
<comment type="caution">
    <text evidence="1">The sequence shown here is derived from an EMBL/GenBank/DDBJ whole genome shotgun (WGS) entry which is preliminary data.</text>
</comment>
<dbReference type="EMBL" id="LAZR01019956">
    <property type="protein sequence ID" value="KKL90642.1"/>
    <property type="molecule type" value="Genomic_DNA"/>
</dbReference>
<dbReference type="InterPro" id="IPR027417">
    <property type="entry name" value="P-loop_NTPase"/>
</dbReference>
<dbReference type="SUPFAM" id="SSF64153">
    <property type="entry name" value="YjeF N-terminal domain-like"/>
    <property type="match status" value="1"/>
</dbReference>
<reference evidence="1" key="1">
    <citation type="journal article" date="2015" name="Nature">
        <title>Complex archaea that bridge the gap between prokaryotes and eukaryotes.</title>
        <authorList>
            <person name="Spang A."/>
            <person name="Saw J.H."/>
            <person name="Jorgensen S.L."/>
            <person name="Zaremba-Niedzwiedzka K."/>
            <person name="Martijn J."/>
            <person name="Lind A.E."/>
            <person name="van Eijk R."/>
            <person name="Schleper C."/>
            <person name="Guy L."/>
            <person name="Ettema T.J."/>
        </authorList>
    </citation>
    <scope>NUCLEOTIDE SEQUENCE</scope>
</reference>
<dbReference type="Gene3D" id="3.40.50.10260">
    <property type="entry name" value="YjeF N-terminal domain"/>
    <property type="match status" value="1"/>
</dbReference>
<name>A0A0F9IU61_9ZZZZ</name>
<organism evidence="1">
    <name type="scientific">marine sediment metagenome</name>
    <dbReference type="NCBI Taxonomy" id="412755"/>
    <lineage>
        <taxon>unclassified sequences</taxon>
        <taxon>metagenomes</taxon>
        <taxon>ecological metagenomes</taxon>
    </lineage>
</organism>
<gene>
    <name evidence="1" type="ORF">LCGC14_1902650</name>
</gene>
<proteinExistence type="predicted"/>
<dbReference type="AlphaFoldDB" id="A0A0F9IU61"/>
<sequence length="186" mass="21125">MSRPGQSLTRKQVREVDRLAIEQWGVPGVVLMENAGDKLTLRAIKKLVGIKVSDKVYLDALDELEAMSRDNEVLVYCENPAERNRFMELISSAHPALAGKVQTAIGHVHRGFHWVAEKLLVVGHHELFHRYARPHRLRRVRAGRPIDSFVDATPWPLWRTNWPGSTWSWTLSAERAFAGRFGATSP</sequence>